<dbReference type="AlphaFoldDB" id="A8RCD1"/>
<reference evidence="1 2" key="2">
    <citation type="submission" date="2007-09" db="EMBL/GenBank/DDBJ databases">
        <authorList>
            <person name="Fulton L."/>
            <person name="Clifton S."/>
            <person name="Fulton B."/>
            <person name="Xu J."/>
            <person name="Minx P."/>
            <person name="Pepin K.H."/>
            <person name="Johnson M."/>
            <person name="Thiruvilangam P."/>
            <person name="Bhonagiri V."/>
            <person name="Nash W.E."/>
            <person name="Mardis E.R."/>
            <person name="Wilson R.K."/>
        </authorList>
    </citation>
    <scope>NUCLEOTIDE SEQUENCE [LARGE SCALE GENOMIC DNA]</scope>
    <source>
        <strain evidence="1 2">DSM 3991</strain>
    </source>
</reference>
<dbReference type="HOGENOM" id="CLU_3343808_0_0_9"/>
<protein>
    <submittedName>
        <fullName evidence="1">Uncharacterized protein</fullName>
    </submittedName>
</protein>
<sequence>MLSYSIFINQKNKEIIVLAVLMEDNVLKKHANQNADK</sequence>
<dbReference type="STRING" id="428127.EUBDOL_01352"/>
<comment type="caution">
    <text evidence="1">The sequence shown here is derived from an EMBL/GenBank/DDBJ whole genome shotgun (WGS) entry which is preliminary data.</text>
</comment>
<gene>
    <name evidence="1" type="ORF">EUBDOL_01352</name>
</gene>
<dbReference type="EMBL" id="ABAW02000020">
    <property type="protein sequence ID" value="EDP11024.1"/>
    <property type="molecule type" value="Genomic_DNA"/>
</dbReference>
<proteinExistence type="predicted"/>
<name>A8RCD1_9FIRM</name>
<accession>A8RCD1</accession>
<reference evidence="1 2" key="1">
    <citation type="submission" date="2007-09" db="EMBL/GenBank/DDBJ databases">
        <title>Draft genome sequence of Eubacterium dolichum (DSM 3991).</title>
        <authorList>
            <person name="Sudarsanam P."/>
            <person name="Ley R."/>
            <person name="Guruge J."/>
            <person name="Turnbaugh P.J."/>
            <person name="Mahowald M."/>
            <person name="Liep D."/>
            <person name="Gordon J."/>
        </authorList>
    </citation>
    <scope>NUCLEOTIDE SEQUENCE [LARGE SCALE GENOMIC DNA]</scope>
    <source>
        <strain evidence="1 2">DSM 3991</strain>
    </source>
</reference>
<dbReference type="Proteomes" id="UP000004090">
    <property type="component" value="Unassembled WGS sequence"/>
</dbReference>
<evidence type="ECO:0000313" key="2">
    <source>
        <dbReference type="Proteomes" id="UP000004090"/>
    </source>
</evidence>
<evidence type="ECO:0000313" key="1">
    <source>
        <dbReference type="EMBL" id="EDP11024.1"/>
    </source>
</evidence>
<organism evidence="1 2">
    <name type="scientific">Amedibacillus dolichus DSM 3991</name>
    <dbReference type="NCBI Taxonomy" id="428127"/>
    <lineage>
        <taxon>Bacteria</taxon>
        <taxon>Bacillati</taxon>
        <taxon>Bacillota</taxon>
        <taxon>Erysipelotrichia</taxon>
        <taxon>Erysipelotrichales</taxon>
        <taxon>Erysipelotrichaceae</taxon>
        <taxon>Amedibacillus</taxon>
    </lineage>
</organism>